<feature type="compositionally biased region" description="Low complexity" evidence="2">
    <location>
        <begin position="27"/>
        <end position="39"/>
    </location>
</feature>
<accession>A0A2K0TRA2</accession>
<evidence type="ECO:0000256" key="3">
    <source>
        <dbReference type="SAM" id="Phobius"/>
    </source>
</evidence>
<dbReference type="Pfam" id="PF02582">
    <property type="entry name" value="DUF155"/>
    <property type="match status" value="1"/>
</dbReference>
<evidence type="ECO:0000313" key="6">
    <source>
        <dbReference type="Proteomes" id="UP000236546"/>
    </source>
</evidence>
<evidence type="ECO:0000259" key="4">
    <source>
        <dbReference type="Pfam" id="PF02582"/>
    </source>
</evidence>
<comment type="similarity">
    <text evidence="1">Belongs to the RMD1/sif2 family.</text>
</comment>
<gene>
    <name evidence="5" type="ORF">TGAMA5MH_00712</name>
</gene>
<organism evidence="5 6">
    <name type="scientific">Trichoderma gamsii</name>
    <dbReference type="NCBI Taxonomy" id="398673"/>
    <lineage>
        <taxon>Eukaryota</taxon>
        <taxon>Fungi</taxon>
        <taxon>Dikarya</taxon>
        <taxon>Ascomycota</taxon>
        <taxon>Pezizomycotina</taxon>
        <taxon>Sordariomycetes</taxon>
        <taxon>Hypocreomycetidae</taxon>
        <taxon>Hypocreales</taxon>
        <taxon>Hypocreaceae</taxon>
        <taxon>Trichoderma</taxon>
    </lineage>
</organism>
<feature type="compositionally biased region" description="Polar residues" evidence="2">
    <location>
        <begin position="47"/>
        <end position="57"/>
    </location>
</feature>
<dbReference type="Proteomes" id="UP000236546">
    <property type="component" value="Unassembled WGS sequence"/>
</dbReference>
<reference evidence="5 6" key="1">
    <citation type="submission" date="2017-02" db="EMBL/GenBank/DDBJ databases">
        <title>Genomes of Trichoderma spp. with biocontrol activity.</title>
        <authorList>
            <person name="Gardiner D."/>
            <person name="Kazan K."/>
            <person name="Vos C."/>
            <person name="Harvey P."/>
        </authorList>
    </citation>
    <scope>NUCLEOTIDE SEQUENCE [LARGE SCALE GENOMIC DNA]</scope>
    <source>
        <strain evidence="5 6">A5MH</strain>
    </source>
</reference>
<comment type="caution">
    <text evidence="5">The sequence shown here is derived from an EMBL/GenBank/DDBJ whole genome shotgun (WGS) entry which is preliminary data.</text>
</comment>
<dbReference type="GO" id="GO:0005739">
    <property type="term" value="C:mitochondrion"/>
    <property type="evidence" value="ECO:0007669"/>
    <property type="project" value="UniProtKB-ARBA"/>
</dbReference>
<protein>
    <recommendedName>
        <fullName evidence="4">DUF155 domain-containing protein</fullName>
    </recommendedName>
</protein>
<feature type="compositionally biased region" description="Basic and acidic residues" evidence="2">
    <location>
        <begin position="14"/>
        <end position="23"/>
    </location>
</feature>
<dbReference type="InterPro" id="IPR003734">
    <property type="entry name" value="DUF155"/>
</dbReference>
<feature type="region of interest" description="Disordered" evidence="2">
    <location>
        <begin position="267"/>
        <end position="308"/>
    </location>
</feature>
<keyword evidence="3" id="KW-0812">Transmembrane</keyword>
<dbReference type="OrthoDB" id="18302at2759"/>
<feature type="compositionally biased region" description="Polar residues" evidence="2">
    <location>
        <begin position="268"/>
        <end position="279"/>
    </location>
</feature>
<dbReference type="PANTHER" id="PTHR16255">
    <property type="entry name" value="REQUIRED FOR MEIOTIC NUCLEAR DIVISION PROTEIN 1 HOMOLOG"/>
    <property type="match status" value="1"/>
</dbReference>
<dbReference type="EMBL" id="MTYH01000010">
    <property type="protein sequence ID" value="PNP48055.1"/>
    <property type="molecule type" value="Genomic_DNA"/>
</dbReference>
<sequence>MSAKQQRPSVLVTDARERADQRRSPRRPGTSSGTPGRTPMRFMTVDNILQHNTQIPSGQPREPPMPTQRPHSSGGIVPNVRRVSTGGLPSVPSRTGKPIPSRTTKISEKLVLLPVTDEGNEDDEEVEGEVAANLRLQDETGRPLRDEELDVLRKRGGIRGKSYAERLPKLQRTDKVSRLTAYCTAQAFKTKETAEFLKKKHEAKTKLYDDCLYAIYALPLMNGIEGYRVRSRPILKTPGTGKTVLDLEIERSEQRDHHEGYFDHDAYTSATEGSVNGQERPSAFSDRPLSPDDGLLSPQSSYPPVDDGISSHMNRLAPEAKNFAEMFVYSYGVVVFWNFTEHQEKDILADLTFADAEDGVNLLSRPLDQGDYETEEFHFEYSPDVQRPRIFNDMITLLPRSDHMIKLTISHAIAQSTKLCFFEERMIETMLDAQHVPKTLALTGELGMTRTEIVKIIGRLFKSRVDINLSSNILDVPNFFWDSEPTLHPLYEAIREYLEIDLRIKVLNERCRVFLDLAEILSDSDADAKMSYITWIIIALIVLSILVTVTEVGLRFVMLERSKRNEDNNSNNGTNCAGADVTWSTNGKPGEAVLTTPLLAAPPAAGLSVPVDRAGEKRHAALASSDLEILARALGLEGDATLDDVRRGIWHLRQNRDSGLRYSGRMEDVD</sequence>
<feature type="domain" description="DUF155" evidence="4">
    <location>
        <begin position="326"/>
        <end position="508"/>
    </location>
</feature>
<feature type="region of interest" description="Disordered" evidence="2">
    <location>
        <begin position="1"/>
        <end position="102"/>
    </location>
</feature>
<name>A0A2K0TRA2_9HYPO</name>
<keyword evidence="3" id="KW-1133">Transmembrane helix</keyword>
<dbReference type="InterPro" id="IPR051624">
    <property type="entry name" value="RMD1/Sad1-interacting"/>
</dbReference>
<proteinExistence type="inferred from homology"/>
<evidence type="ECO:0000256" key="1">
    <source>
        <dbReference type="ARBA" id="ARBA00008306"/>
    </source>
</evidence>
<dbReference type="PANTHER" id="PTHR16255:SF4">
    <property type="entry name" value="SPORULATION PROTEIN RMD8"/>
    <property type="match status" value="1"/>
</dbReference>
<evidence type="ECO:0000313" key="5">
    <source>
        <dbReference type="EMBL" id="PNP48055.1"/>
    </source>
</evidence>
<keyword evidence="3" id="KW-0472">Membrane</keyword>
<feature type="transmembrane region" description="Helical" evidence="3">
    <location>
        <begin position="532"/>
        <end position="554"/>
    </location>
</feature>
<evidence type="ECO:0000256" key="2">
    <source>
        <dbReference type="SAM" id="MobiDB-lite"/>
    </source>
</evidence>
<dbReference type="AlphaFoldDB" id="A0A2K0TRA2"/>